<evidence type="ECO:0000256" key="3">
    <source>
        <dbReference type="ARBA" id="ARBA00022741"/>
    </source>
</evidence>
<sequence>MADSLIQIYNIGNFNGQNEELELLQDIAQNTNNPNIKLEFSELIIERTRSEQSLGNASNDSILKGFLFTGYLQKGNAYASLGNNSLALESYLKGLKYALEIDKKVNVAGSFIAIADTYASLENYENSKSYYNKAINILRTIDNPTNLASALLNVGDVFFNEGQLDSASVYTKEAEIIFENINSKIGQAYAMGNMGMIYAEQGKDIEAEQNITEAIEILEQLEDYYPISVYLTYMSDIYLKKNDWNAAVQYAKKSLELARKYGLKDQISDANLKLSELYEHVENYKISNAYYKDHIKYRDSVLNIKNIEAMADLRTDYEVAQKQTEVDLLETKTQLQSLQSKKQRNFLYASGIGLLLSFLLAMAWFRRYRYIKKTNLIIEEERKKSDQLLLNILPEETALELKRNGKVKAKKFSSVSVLFTDFKEFTQFADNLPPEKVVESVGYYFSKFDEIIEKHGLEKIKTIGDAYMCAGGLPYPSEDHALKTVKAALEIVEFVEENKLRNDSDQAHFDVRVGINSGPVVAGVVGNKKFAYDIWGDTVNIAARMESYSEVGKINISQQTYAVIKDDFICEFRGEISVKNKGLMGMYFVKNKV</sequence>
<dbReference type="Gene3D" id="1.25.40.10">
    <property type="entry name" value="Tetratricopeptide repeat domain"/>
    <property type="match status" value="1"/>
</dbReference>
<proteinExistence type="inferred from homology"/>
<dbReference type="PROSITE" id="PS50125">
    <property type="entry name" value="GUANYLATE_CYCLASE_2"/>
    <property type="match status" value="1"/>
</dbReference>
<dbReference type="Proteomes" id="UP001597201">
    <property type="component" value="Unassembled WGS sequence"/>
</dbReference>
<dbReference type="SUPFAM" id="SSF55073">
    <property type="entry name" value="Nucleotide cyclase"/>
    <property type="match status" value="1"/>
</dbReference>
<evidence type="ECO:0000259" key="9">
    <source>
        <dbReference type="PROSITE" id="PS50125"/>
    </source>
</evidence>
<accession>A0ABW3XYW5</accession>
<dbReference type="PANTHER" id="PTHR11920">
    <property type="entry name" value="GUANYLYL CYCLASE"/>
    <property type="match status" value="1"/>
</dbReference>
<dbReference type="Gene3D" id="3.30.70.1230">
    <property type="entry name" value="Nucleotide cyclase"/>
    <property type="match status" value="1"/>
</dbReference>
<evidence type="ECO:0000256" key="7">
    <source>
        <dbReference type="RuleBase" id="RU000405"/>
    </source>
</evidence>
<reference evidence="11" key="1">
    <citation type="journal article" date="2019" name="Int. J. Syst. Evol. Microbiol.">
        <title>The Global Catalogue of Microorganisms (GCM) 10K type strain sequencing project: providing services to taxonomists for standard genome sequencing and annotation.</title>
        <authorList>
            <consortium name="The Broad Institute Genomics Platform"/>
            <consortium name="The Broad Institute Genome Sequencing Center for Infectious Disease"/>
            <person name="Wu L."/>
            <person name="Ma J."/>
        </authorList>
    </citation>
    <scope>NUCLEOTIDE SEQUENCE [LARGE SCALE GENOMIC DNA]</scope>
    <source>
        <strain evidence="11">CCUG 61485</strain>
    </source>
</reference>
<dbReference type="EMBL" id="JBHTMY010000002">
    <property type="protein sequence ID" value="MFD1314762.1"/>
    <property type="molecule type" value="Genomic_DNA"/>
</dbReference>
<dbReference type="PANTHER" id="PTHR11920:SF335">
    <property type="entry name" value="GUANYLATE CYCLASE"/>
    <property type="match status" value="1"/>
</dbReference>
<feature type="transmembrane region" description="Helical" evidence="8">
    <location>
        <begin position="346"/>
        <end position="365"/>
    </location>
</feature>
<name>A0ABW3XYW5_9FLAO</name>
<keyword evidence="11" id="KW-1185">Reference proteome</keyword>
<dbReference type="InterPro" id="IPR029787">
    <property type="entry name" value="Nucleotide_cyclase"/>
</dbReference>
<evidence type="ECO:0000256" key="6">
    <source>
        <dbReference type="ARBA" id="ARBA00023239"/>
    </source>
</evidence>
<dbReference type="SMART" id="SM00028">
    <property type="entry name" value="TPR"/>
    <property type="match status" value="5"/>
</dbReference>
<gene>
    <name evidence="10" type="ORF">ACFQ39_03965</name>
</gene>
<protein>
    <submittedName>
        <fullName evidence="10">Adenylate/guanylate cyclase domain-containing protein</fullName>
    </submittedName>
</protein>
<evidence type="ECO:0000256" key="4">
    <source>
        <dbReference type="ARBA" id="ARBA00022989"/>
    </source>
</evidence>
<dbReference type="InterPro" id="IPR001054">
    <property type="entry name" value="A/G_cyclase"/>
</dbReference>
<evidence type="ECO:0000256" key="8">
    <source>
        <dbReference type="SAM" id="Phobius"/>
    </source>
</evidence>
<evidence type="ECO:0000313" key="11">
    <source>
        <dbReference type="Proteomes" id="UP001597201"/>
    </source>
</evidence>
<dbReference type="SUPFAM" id="SSF48452">
    <property type="entry name" value="TPR-like"/>
    <property type="match status" value="2"/>
</dbReference>
<dbReference type="CDD" id="cd07302">
    <property type="entry name" value="CHD"/>
    <property type="match status" value="1"/>
</dbReference>
<feature type="domain" description="Guanylate cyclase" evidence="9">
    <location>
        <begin position="416"/>
        <end position="546"/>
    </location>
</feature>
<evidence type="ECO:0000256" key="2">
    <source>
        <dbReference type="ARBA" id="ARBA00022692"/>
    </source>
</evidence>
<keyword evidence="4 8" id="KW-1133">Transmembrane helix</keyword>
<dbReference type="InterPro" id="IPR050401">
    <property type="entry name" value="Cyclic_nucleotide_synthase"/>
</dbReference>
<dbReference type="Pfam" id="PF00211">
    <property type="entry name" value="Guanylate_cyc"/>
    <property type="match status" value="1"/>
</dbReference>
<comment type="subcellular location">
    <subcellularLocation>
        <location evidence="1">Membrane</location>
    </subcellularLocation>
</comment>
<evidence type="ECO:0000313" key="10">
    <source>
        <dbReference type="EMBL" id="MFD1314762.1"/>
    </source>
</evidence>
<keyword evidence="6 7" id="KW-0456">Lyase</keyword>
<dbReference type="RefSeq" id="WP_377176678.1">
    <property type="nucleotide sequence ID" value="NZ_JBHTMY010000002.1"/>
</dbReference>
<organism evidence="10 11">
    <name type="scientific">Namhaeicola litoreus</name>
    <dbReference type="NCBI Taxonomy" id="1052145"/>
    <lineage>
        <taxon>Bacteria</taxon>
        <taxon>Pseudomonadati</taxon>
        <taxon>Bacteroidota</taxon>
        <taxon>Flavobacteriia</taxon>
        <taxon>Flavobacteriales</taxon>
        <taxon>Flavobacteriaceae</taxon>
        <taxon>Namhaeicola</taxon>
    </lineage>
</organism>
<comment type="caution">
    <text evidence="10">The sequence shown here is derived from an EMBL/GenBank/DDBJ whole genome shotgun (WGS) entry which is preliminary data.</text>
</comment>
<evidence type="ECO:0000256" key="5">
    <source>
        <dbReference type="ARBA" id="ARBA00023136"/>
    </source>
</evidence>
<dbReference type="InterPro" id="IPR011990">
    <property type="entry name" value="TPR-like_helical_dom_sf"/>
</dbReference>
<dbReference type="SMART" id="SM00044">
    <property type="entry name" value="CYCc"/>
    <property type="match status" value="1"/>
</dbReference>
<keyword evidence="3" id="KW-0547">Nucleotide-binding</keyword>
<dbReference type="PROSITE" id="PS00452">
    <property type="entry name" value="GUANYLATE_CYCLASE_1"/>
    <property type="match status" value="1"/>
</dbReference>
<dbReference type="InterPro" id="IPR019734">
    <property type="entry name" value="TPR_rpt"/>
</dbReference>
<dbReference type="Pfam" id="PF13181">
    <property type="entry name" value="TPR_8"/>
    <property type="match status" value="2"/>
</dbReference>
<dbReference type="InterPro" id="IPR018297">
    <property type="entry name" value="A/G_cyclase_CS"/>
</dbReference>
<comment type="similarity">
    <text evidence="7">Belongs to the adenylyl cyclase class-4/guanylyl cyclase family.</text>
</comment>
<dbReference type="Pfam" id="PF13374">
    <property type="entry name" value="TPR_10"/>
    <property type="match status" value="1"/>
</dbReference>
<evidence type="ECO:0000256" key="1">
    <source>
        <dbReference type="ARBA" id="ARBA00004370"/>
    </source>
</evidence>
<keyword evidence="2 8" id="KW-0812">Transmembrane</keyword>
<keyword evidence="5 8" id="KW-0472">Membrane</keyword>